<name>A0A8H6M8T0_9AGAR</name>
<protein>
    <submittedName>
        <fullName evidence="2">Uncharacterized protein</fullName>
    </submittedName>
</protein>
<feature type="transmembrane region" description="Helical" evidence="1">
    <location>
        <begin position="216"/>
        <end position="242"/>
    </location>
</feature>
<keyword evidence="3" id="KW-1185">Reference proteome</keyword>
<feature type="non-terminal residue" evidence="2">
    <location>
        <position position="323"/>
    </location>
</feature>
<evidence type="ECO:0000256" key="1">
    <source>
        <dbReference type="SAM" id="Phobius"/>
    </source>
</evidence>
<proteinExistence type="predicted"/>
<sequence>MSASSTGGGEVDVVADAVLSGVITSLIFTGVQLLVVTYGFVAFVKGHKGLRHGQLSYQAMSFLLFGLFTSGTLLDAAIYFKRDPLLPSRGKEESRHGFATVCLRILTSLVGEGILLCRCFIMWRDKRWMVWPPSFIYLLTWIFAIFFLVPGQGLRVVAGSSNTSFKSMWLVCSLLVSLMVNTLISFKLVQARRGSFATPGQPDQQIREQFGSPSPVAILVESAVPLTLCGTCYAAMLAVTSAGEPPQILQRKLIANYVFSALYFSFAALSPQLIILRISIGRSWDGSLKYGPGPSGQGVVTTHGVNSRGVSRISMTNLNNVVP</sequence>
<accession>A0A8H6M8T0</accession>
<feature type="transmembrane region" description="Helical" evidence="1">
    <location>
        <begin position="168"/>
        <end position="186"/>
    </location>
</feature>
<keyword evidence="1" id="KW-0812">Transmembrane</keyword>
<dbReference type="EMBL" id="JACGCI010000026">
    <property type="protein sequence ID" value="KAF6756306.1"/>
    <property type="molecule type" value="Genomic_DNA"/>
</dbReference>
<organism evidence="2 3">
    <name type="scientific">Ephemerocybe angulata</name>
    <dbReference type="NCBI Taxonomy" id="980116"/>
    <lineage>
        <taxon>Eukaryota</taxon>
        <taxon>Fungi</taxon>
        <taxon>Dikarya</taxon>
        <taxon>Basidiomycota</taxon>
        <taxon>Agaricomycotina</taxon>
        <taxon>Agaricomycetes</taxon>
        <taxon>Agaricomycetidae</taxon>
        <taxon>Agaricales</taxon>
        <taxon>Agaricineae</taxon>
        <taxon>Psathyrellaceae</taxon>
        <taxon>Ephemerocybe</taxon>
    </lineage>
</organism>
<keyword evidence="1" id="KW-0472">Membrane</keyword>
<comment type="caution">
    <text evidence="2">The sequence shown here is derived from an EMBL/GenBank/DDBJ whole genome shotgun (WGS) entry which is preliminary data.</text>
</comment>
<dbReference type="Proteomes" id="UP000521943">
    <property type="component" value="Unassembled WGS sequence"/>
</dbReference>
<keyword evidence="1" id="KW-1133">Transmembrane helix</keyword>
<feature type="transmembrane region" description="Helical" evidence="1">
    <location>
        <begin position="128"/>
        <end position="148"/>
    </location>
</feature>
<feature type="transmembrane region" description="Helical" evidence="1">
    <location>
        <begin position="55"/>
        <end position="78"/>
    </location>
</feature>
<feature type="transmembrane region" description="Helical" evidence="1">
    <location>
        <begin position="98"/>
        <end position="121"/>
    </location>
</feature>
<evidence type="ECO:0000313" key="2">
    <source>
        <dbReference type="EMBL" id="KAF6756306.1"/>
    </source>
</evidence>
<gene>
    <name evidence="2" type="ORF">DFP72DRAFT_893816</name>
</gene>
<feature type="transmembrane region" description="Helical" evidence="1">
    <location>
        <begin position="20"/>
        <end position="43"/>
    </location>
</feature>
<dbReference type="OrthoDB" id="2796825at2759"/>
<feature type="transmembrane region" description="Helical" evidence="1">
    <location>
        <begin position="254"/>
        <end position="276"/>
    </location>
</feature>
<reference evidence="2 3" key="1">
    <citation type="submission" date="2020-07" db="EMBL/GenBank/DDBJ databases">
        <title>Comparative genomics of pyrophilous fungi reveals a link between fire events and developmental genes.</title>
        <authorList>
            <consortium name="DOE Joint Genome Institute"/>
            <person name="Steindorff A.S."/>
            <person name="Carver A."/>
            <person name="Calhoun S."/>
            <person name="Stillman K."/>
            <person name="Liu H."/>
            <person name="Lipzen A."/>
            <person name="Pangilinan J."/>
            <person name="Labutti K."/>
            <person name="Bruns T.D."/>
            <person name="Grigoriev I.V."/>
        </authorList>
    </citation>
    <scope>NUCLEOTIDE SEQUENCE [LARGE SCALE GENOMIC DNA]</scope>
    <source>
        <strain evidence="2 3">CBS 144469</strain>
    </source>
</reference>
<dbReference type="AlphaFoldDB" id="A0A8H6M8T0"/>
<evidence type="ECO:0000313" key="3">
    <source>
        <dbReference type="Proteomes" id="UP000521943"/>
    </source>
</evidence>